<dbReference type="Proteomes" id="UP001595386">
    <property type="component" value="Unassembled WGS sequence"/>
</dbReference>
<dbReference type="Gene3D" id="2.60.120.10">
    <property type="entry name" value="Jelly Rolls"/>
    <property type="match status" value="1"/>
</dbReference>
<dbReference type="Pfam" id="PF00027">
    <property type="entry name" value="cNMP_binding"/>
    <property type="match status" value="1"/>
</dbReference>
<dbReference type="Gene3D" id="1.10.10.10">
    <property type="entry name" value="Winged helix-like DNA-binding domain superfamily/Winged helix DNA-binding domain"/>
    <property type="match status" value="1"/>
</dbReference>
<name>A0ABV7B6U8_9GAMM</name>
<gene>
    <name evidence="6" type="ORF">ACFODV_14235</name>
</gene>
<dbReference type="EMBL" id="JBHRSQ010000020">
    <property type="protein sequence ID" value="MFC2993182.1"/>
    <property type="molecule type" value="Genomic_DNA"/>
</dbReference>
<dbReference type="SMART" id="SM00419">
    <property type="entry name" value="HTH_CRP"/>
    <property type="match status" value="1"/>
</dbReference>
<dbReference type="InterPro" id="IPR012318">
    <property type="entry name" value="HTH_CRP"/>
</dbReference>
<dbReference type="Pfam" id="PF13545">
    <property type="entry name" value="HTH_Crp_2"/>
    <property type="match status" value="1"/>
</dbReference>
<accession>A0ABV7B6U8</accession>
<dbReference type="PRINTS" id="PR00034">
    <property type="entry name" value="HTHCRP"/>
</dbReference>
<feature type="domain" description="HTH crp-type" evidence="5">
    <location>
        <begin position="162"/>
        <end position="235"/>
    </location>
</feature>
<dbReference type="PROSITE" id="PS51063">
    <property type="entry name" value="HTH_CRP_2"/>
    <property type="match status" value="1"/>
</dbReference>
<organism evidence="6 7">
    <name type="scientific">Halomonas tibetensis</name>
    <dbReference type="NCBI Taxonomy" id="2259590"/>
    <lineage>
        <taxon>Bacteria</taxon>
        <taxon>Pseudomonadati</taxon>
        <taxon>Pseudomonadota</taxon>
        <taxon>Gammaproteobacteria</taxon>
        <taxon>Oceanospirillales</taxon>
        <taxon>Halomonadaceae</taxon>
        <taxon>Halomonas</taxon>
    </lineage>
</organism>
<dbReference type="InterPro" id="IPR018490">
    <property type="entry name" value="cNMP-bd_dom_sf"/>
</dbReference>
<dbReference type="PANTHER" id="PTHR24567">
    <property type="entry name" value="CRP FAMILY TRANSCRIPTIONAL REGULATORY PROTEIN"/>
    <property type="match status" value="1"/>
</dbReference>
<evidence type="ECO:0000256" key="1">
    <source>
        <dbReference type="ARBA" id="ARBA00023015"/>
    </source>
</evidence>
<dbReference type="InterPro" id="IPR000595">
    <property type="entry name" value="cNMP-bd_dom"/>
</dbReference>
<comment type="caution">
    <text evidence="6">The sequence shown here is derived from an EMBL/GenBank/DDBJ whole genome shotgun (WGS) entry which is preliminary data.</text>
</comment>
<dbReference type="PROSITE" id="PS50042">
    <property type="entry name" value="CNMP_BINDING_3"/>
    <property type="match status" value="1"/>
</dbReference>
<reference evidence="7" key="1">
    <citation type="journal article" date="2019" name="Int. J. Syst. Evol. Microbiol.">
        <title>The Global Catalogue of Microorganisms (GCM) 10K type strain sequencing project: providing services to taxonomists for standard genome sequencing and annotation.</title>
        <authorList>
            <consortium name="The Broad Institute Genomics Platform"/>
            <consortium name="The Broad Institute Genome Sequencing Center for Infectious Disease"/>
            <person name="Wu L."/>
            <person name="Ma J."/>
        </authorList>
    </citation>
    <scope>NUCLEOTIDE SEQUENCE [LARGE SCALE GENOMIC DNA]</scope>
    <source>
        <strain evidence="7">KCTC 52660</strain>
    </source>
</reference>
<dbReference type="InterPro" id="IPR014710">
    <property type="entry name" value="RmlC-like_jellyroll"/>
</dbReference>
<dbReference type="RefSeq" id="WP_379760567.1">
    <property type="nucleotide sequence ID" value="NZ_JBHRSQ010000020.1"/>
</dbReference>
<sequence length="260" mass="29198">MITVSQTYSRQGDRQCAGCSLHSTCLTRGLSKADLEAFDDIMVQPQPLKRGQELVRQGQSFHSLYLVRAGSLKKVMRLPGRHDEQVIRFYLPSETVGLEAIGEAYYPASVVALETTFICELPFEQLVSFAEQYNALRTELMRCMSRELRGDQRQVCLLSGRSTAEQRLASFLLGLSRRLHARGYSRYRFQLTMSRADIGSHLGLALETVSRVMGRFQRQGLVNVSGRELTIRSLESLEALGEEGSGLIGSPDDRRMIACR</sequence>
<dbReference type="InterPro" id="IPR050397">
    <property type="entry name" value="Env_Response_Regulators"/>
</dbReference>
<evidence type="ECO:0000259" key="4">
    <source>
        <dbReference type="PROSITE" id="PS50042"/>
    </source>
</evidence>
<feature type="domain" description="Cyclic nucleotide-binding" evidence="4">
    <location>
        <begin position="26"/>
        <end position="101"/>
    </location>
</feature>
<evidence type="ECO:0000313" key="6">
    <source>
        <dbReference type="EMBL" id="MFC2993182.1"/>
    </source>
</evidence>
<dbReference type="CDD" id="cd00092">
    <property type="entry name" value="HTH_CRP"/>
    <property type="match status" value="1"/>
</dbReference>
<evidence type="ECO:0000313" key="7">
    <source>
        <dbReference type="Proteomes" id="UP001595386"/>
    </source>
</evidence>
<evidence type="ECO:0000256" key="3">
    <source>
        <dbReference type="ARBA" id="ARBA00023163"/>
    </source>
</evidence>
<keyword evidence="7" id="KW-1185">Reference proteome</keyword>
<dbReference type="SUPFAM" id="SSF46785">
    <property type="entry name" value="Winged helix' DNA-binding domain"/>
    <property type="match status" value="1"/>
</dbReference>
<protein>
    <submittedName>
        <fullName evidence="6">Helix-turn-helix domain-containing protein</fullName>
    </submittedName>
</protein>
<keyword evidence="1" id="KW-0805">Transcription regulation</keyword>
<evidence type="ECO:0000256" key="2">
    <source>
        <dbReference type="ARBA" id="ARBA00023125"/>
    </source>
</evidence>
<dbReference type="PANTHER" id="PTHR24567:SF75">
    <property type="entry name" value="FUMARATE AND NITRATE REDUCTION REGULATORY PROTEIN"/>
    <property type="match status" value="1"/>
</dbReference>
<dbReference type="CDD" id="cd00038">
    <property type="entry name" value="CAP_ED"/>
    <property type="match status" value="1"/>
</dbReference>
<keyword evidence="3" id="KW-0804">Transcription</keyword>
<evidence type="ECO:0000259" key="5">
    <source>
        <dbReference type="PROSITE" id="PS51063"/>
    </source>
</evidence>
<proteinExistence type="predicted"/>
<dbReference type="InterPro" id="IPR036390">
    <property type="entry name" value="WH_DNA-bd_sf"/>
</dbReference>
<dbReference type="SUPFAM" id="SSF51206">
    <property type="entry name" value="cAMP-binding domain-like"/>
    <property type="match status" value="1"/>
</dbReference>
<dbReference type="SMART" id="SM00100">
    <property type="entry name" value="cNMP"/>
    <property type="match status" value="1"/>
</dbReference>
<keyword evidence="2" id="KW-0238">DNA-binding</keyword>
<dbReference type="InterPro" id="IPR036388">
    <property type="entry name" value="WH-like_DNA-bd_sf"/>
</dbReference>